<dbReference type="Proteomes" id="UP000283442">
    <property type="component" value="Unassembled WGS sequence"/>
</dbReference>
<comment type="caution">
    <text evidence="1">The sequence shown here is derived from an EMBL/GenBank/DDBJ whole genome shotgun (WGS) entry which is preliminary data.</text>
</comment>
<protein>
    <submittedName>
        <fullName evidence="1">Uncharacterized protein</fullName>
    </submittedName>
</protein>
<proteinExistence type="predicted"/>
<evidence type="ECO:0000313" key="1">
    <source>
        <dbReference type="EMBL" id="RHF51482.1"/>
    </source>
</evidence>
<name>A0A414NWH4_9FIRM</name>
<reference evidence="1 2" key="1">
    <citation type="submission" date="2018-08" db="EMBL/GenBank/DDBJ databases">
        <title>A genome reference for cultivated species of the human gut microbiota.</title>
        <authorList>
            <person name="Zou Y."/>
            <person name="Xue W."/>
            <person name="Luo G."/>
        </authorList>
    </citation>
    <scope>NUCLEOTIDE SEQUENCE [LARGE SCALE GENOMIC DNA]</scope>
    <source>
        <strain evidence="1 2">AM25-21AC</strain>
    </source>
</reference>
<dbReference type="EMBL" id="QRHE01000006">
    <property type="protein sequence ID" value="RHF51482.1"/>
    <property type="molecule type" value="Genomic_DNA"/>
</dbReference>
<organism evidence="1 2">
    <name type="scientific">Mitsuokella multacida</name>
    <dbReference type="NCBI Taxonomy" id="52226"/>
    <lineage>
        <taxon>Bacteria</taxon>
        <taxon>Bacillati</taxon>
        <taxon>Bacillota</taxon>
        <taxon>Negativicutes</taxon>
        <taxon>Selenomonadales</taxon>
        <taxon>Selenomonadaceae</taxon>
        <taxon>Mitsuokella</taxon>
    </lineage>
</organism>
<accession>A0A414NWH4</accession>
<dbReference type="AlphaFoldDB" id="A0A414NWH4"/>
<sequence length="78" mass="8250">MAQYKLSRDFTKLDETAGVLYAMPGQSVEIATGTDEPTKDTGFVLHGNCPFPFAADAIWARAAGSHAVLNVVVGKVPV</sequence>
<gene>
    <name evidence="1" type="ORF">DW674_06885</name>
</gene>
<evidence type="ECO:0000313" key="2">
    <source>
        <dbReference type="Proteomes" id="UP000283442"/>
    </source>
</evidence>
<dbReference type="OrthoDB" id="9947117at2"/>
<dbReference type="RefSeq" id="WP_118176112.1">
    <property type="nucleotide sequence ID" value="NZ_JAQEAO010000001.1"/>
</dbReference>